<organism evidence="12 13">
    <name type="scientific">Alkaliphilus metalliredigens (strain QYMF)</name>
    <dbReference type="NCBI Taxonomy" id="293826"/>
    <lineage>
        <taxon>Bacteria</taxon>
        <taxon>Bacillati</taxon>
        <taxon>Bacillota</taxon>
        <taxon>Clostridia</taxon>
        <taxon>Peptostreptococcales</taxon>
        <taxon>Natronincolaceae</taxon>
        <taxon>Alkaliphilus</taxon>
    </lineage>
</organism>
<dbReference type="PANTHER" id="PTHR10067">
    <property type="entry name" value="PHOSPHATIDYLSERINE DECARBOXYLASE"/>
    <property type="match status" value="1"/>
</dbReference>
<dbReference type="HAMAP" id="MF_00663">
    <property type="entry name" value="PS_decarb_PSD_B_type2"/>
    <property type="match status" value="1"/>
</dbReference>
<evidence type="ECO:0000256" key="4">
    <source>
        <dbReference type="ARBA" id="ARBA00023098"/>
    </source>
</evidence>
<dbReference type="EMBL" id="CP000724">
    <property type="protein sequence ID" value="ABR50278.1"/>
    <property type="molecule type" value="Genomic_DNA"/>
</dbReference>
<dbReference type="HOGENOM" id="CLU_029061_2_2_9"/>
<dbReference type="NCBIfam" id="NF001941">
    <property type="entry name" value="PRK00723.1"/>
    <property type="match status" value="1"/>
</dbReference>
<comment type="similarity">
    <text evidence="11">Belongs to the phosphatidylserine decarboxylase family. PSD-B subfamily. Prokaryotic type II sub-subfamily.</text>
</comment>
<reference evidence="13" key="1">
    <citation type="journal article" date="2016" name="Genome Announc.">
        <title>Complete genome sequence of Alkaliphilus metalliredigens strain QYMF, an alkaliphilic and metal-reducing bacterium isolated from borax-contaminated leachate ponds.</title>
        <authorList>
            <person name="Hwang C."/>
            <person name="Copeland A."/>
            <person name="Lucas S."/>
            <person name="Lapidus A."/>
            <person name="Barry K."/>
            <person name="Detter J.C."/>
            <person name="Glavina Del Rio T."/>
            <person name="Hammon N."/>
            <person name="Israni S."/>
            <person name="Dalin E."/>
            <person name="Tice H."/>
            <person name="Pitluck S."/>
            <person name="Chertkov O."/>
            <person name="Brettin T."/>
            <person name="Bruce D."/>
            <person name="Han C."/>
            <person name="Schmutz J."/>
            <person name="Larimer F."/>
            <person name="Land M.L."/>
            <person name="Hauser L."/>
            <person name="Kyrpides N."/>
            <person name="Mikhailova N."/>
            <person name="Ye Q."/>
            <person name="Zhou J."/>
            <person name="Richardson P."/>
            <person name="Fields M.W."/>
        </authorList>
    </citation>
    <scope>NUCLEOTIDE SEQUENCE [LARGE SCALE GENOMIC DNA]</scope>
    <source>
        <strain evidence="13">QYMF</strain>
    </source>
</reference>
<dbReference type="GO" id="GO:0004609">
    <property type="term" value="F:phosphatidylserine decarboxylase activity"/>
    <property type="evidence" value="ECO:0007669"/>
    <property type="project" value="UniProtKB-UniRule"/>
</dbReference>
<dbReference type="RefSeq" id="WP_012065226.1">
    <property type="nucleotide sequence ID" value="NC_009633.1"/>
</dbReference>
<comment type="subcellular location">
    <subcellularLocation>
        <location evidence="11">Cell membrane</location>
        <topology evidence="11">Peripheral membrane protein</topology>
    </subcellularLocation>
</comment>
<evidence type="ECO:0000313" key="13">
    <source>
        <dbReference type="Proteomes" id="UP000001572"/>
    </source>
</evidence>
<dbReference type="GO" id="GO:0006646">
    <property type="term" value="P:phosphatidylethanolamine biosynthetic process"/>
    <property type="evidence" value="ECO:0007669"/>
    <property type="project" value="UniProtKB-UniRule"/>
</dbReference>
<keyword evidence="2 11" id="KW-0444">Lipid biosynthesis</keyword>
<keyword evidence="6 11" id="KW-0865">Zymogen</keyword>
<dbReference type="InterPro" id="IPR033177">
    <property type="entry name" value="PSD-B"/>
</dbReference>
<feature type="chain" id="PRO_5023381582" description="Phosphatidylserine decarboxylase alpha chain" evidence="11">
    <location>
        <begin position="258"/>
        <end position="304"/>
    </location>
</feature>
<keyword evidence="9 11" id="KW-1208">Phospholipid metabolism</keyword>
<dbReference type="AlphaFoldDB" id="A6TVR0"/>
<evidence type="ECO:0000256" key="6">
    <source>
        <dbReference type="ARBA" id="ARBA00023145"/>
    </source>
</evidence>
<gene>
    <name evidence="11" type="primary">psd</name>
    <name evidence="12" type="ordered locus">Amet_4198</name>
</gene>
<accession>A6TVR0</accession>
<keyword evidence="10 11" id="KW-0670">Pyruvate</keyword>
<comment type="pathway">
    <text evidence="11">Phospholipid metabolism; phosphatidylethanolamine biosynthesis; phosphatidylethanolamine from CDP-diacylglycerol: step 2/2.</text>
</comment>
<evidence type="ECO:0000313" key="12">
    <source>
        <dbReference type="EMBL" id="ABR50278.1"/>
    </source>
</evidence>
<comment type="catalytic activity">
    <reaction evidence="11">
        <text>a 1,2-diacyl-sn-glycero-3-phospho-L-serine + H(+) = a 1,2-diacyl-sn-glycero-3-phosphoethanolamine + CO2</text>
        <dbReference type="Rhea" id="RHEA:20828"/>
        <dbReference type="ChEBI" id="CHEBI:15378"/>
        <dbReference type="ChEBI" id="CHEBI:16526"/>
        <dbReference type="ChEBI" id="CHEBI:57262"/>
        <dbReference type="ChEBI" id="CHEBI:64612"/>
        <dbReference type="EC" id="4.1.1.65"/>
    </reaction>
</comment>
<comment type="pathway">
    <text evidence="1">Lipid metabolism.</text>
</comment>
<evidence type="ECO:0000256" key="3">
    <source>
        <dbReference type="ARBA" id="ARBA00022793"/>
    </source>
</evidence>
<evidence type="ECO:0000256" key="10">
    <source>
        <dbReference type="ARBA" id="ARBA00023317"/>
    </source>
</evidence>
<comment type="function">
    <text evidence="11">Catalyzes the formation of phosphatidylethanolamine (PtdEtn) from phosphatidylserine (PtdSer).</text>
</comment>
<proteinExistence type="inferred from homology"/>
<evidence type="ECO:0000256" key="1">
    <source>
        <dbReference type="ARBA" id="ARBA00005189"/>
    </source>
</evidence>
<keyword evidence="13" id="KW-1185">Reference proteome</keyword>
<keyword evidence="7 11" id="KW-0594">Phospholipid biosynthesis</keyword>
<feature type="active site" description="Charge relay system; for autoendoproteolytic cleavage activity" evidence="11">
    <location>
        <position position="258"/>
    </location>
</feature>
<dbReference type="UniPathway" id="UPA00558">
    <property type="reaction ID" value="UER00616"/>
</dbReference>
<feature type="active site" description="Charge relay system; for autoendoproteolytic cleavage activity" evidence="11">
    <location>
        <position position="115"/>
    </location>
</feature>
<evidence type="ECO:0000256" key="5">
    <source>
        <dbReference type="ARBA" id="ARBA00023136"/>
    </source>
</evidence>
<feature type="active site" description="Schiff-base intermediate with substrate; via pyruvic acid; for decarboxylase activity" evidence="11">
    <location>
        <position position="258"/>
    </location>
</feature>
<keyword evidence="8 11" id="KW-0456">Lyase</keyword>
<comment type="PTM">
    <text evidence="11">Is synthesized initially as an inactive proenzyme. Formation of the active enzyme involves a self-maturation process in which the active site pyruvoyl group is generated from an internal serine residue via an autocatalytic post-translational modification. Two non-identical subunits are generated from the proenzyme in this reaction, and the pyruvate is formed at the N-terminus of the alpha chain, which is derived from the carboxyl end of the proenzyme. The autoendoproteolytic cleavage occurs by a canonical serine protease mechanism, in which the side chain hydroxyl group of the serine supplies its oxygen atom to form the C-terminus of the beta chain, while the remainder of the serine residue undergoes an oxidative deamination to produce ammonia and the pyruvoyl prosthetic group on the alpha chain. During this reaction, the Ser that is part of the protease active site of the proenzyme becomes the pyruvoyl prosthetic group, which constitutes an essential element of the active site of the mature decarboxylase.</text>
</comment>
<keyword evidence="5 11" id="KW-0472">Membrane</keyword>
<feature type="active site" description="Charge relay system; for autoendoproteolytic cleavage activity" evidence="11">
    <location>
        <position position="171"/>
    </location>
</feature>
<dbReference type="Proteomes" id="UP000001572">
    <property type="component" value="Chromosome"/>
</dbReference>
<dbReference type="KEGG" id="amt:Amet_4198"/>
<dbReference type="GO" id="GO:0005886">
    <property type="term" value="C:plasma membrane"/>
    <property type="evidence" value="ECO:0007669"/>
    <property type="project" value="UniProtKB-SubCell"/>
</dbReference>
<feature type="chain" id="PRO_5023381583" description="Phosphatidylserine decarboxylase beta chain" evidence="11">
    <location>
        <begin position="1"/>
        <end position="257"/>
    </location>
</feature>
<dbReference type="PANTHER" id="PTHR10067:SF17">
    <property type="entry name" value="PHOSPHATIDYLSERINE DECARBOXYLASE PROENZYME 2"/>
    <property type="match status" value="1"/>
</dbReference>
<protein>
    <recommendedName>
        <fullName evidence="11">Phosphatidylserine decarboxylase proenzyme</fullName>
        <ecNumber evidence="11">4.1.1.65</ecNumber>
    </recommendedName>
    <component>
        <recommendedName>
            <fullName evidence="11">Phosphatidylserine decarboxylase alpha chain</fullName>
        </recommendedName>
    </component>
    <component>
        <recommendedName>
            <fullName evidence="11">Phosphatidylserine decarboxylase beta chain</fullName>
        </recommendedName>
    </component>
</protein>
<comment type="cofactor">
    <cofactor evidence="11">
        <name>pyruvate</name>
        <dbReference type="ChEBI" id="CHEBI:15361"/>
    </cofactor>
    <text evidence="11">Binds 1 pyruvoyl group covalently per subunit.</text>
</comment>
<keyword evidence="3 11" id="KW-0210">Decarboxylase</keyword>
<keyword evidence="11" id="KW-1003">Cell membrane</keyword>
<dbReference type="Pfam" id="PF02666">
    <property type="entry name" value="PS_Dcarbxylase"/>
    <property type="match status" value="1"/>
</dbReference>
<name>A6TVR0_ALKMQ</name>
<dbReference type="eggNOG" id="COG0688">
    <property type="taxonomic scope" value="Bacteria"/>
</dbReference>
<comment type="subunit">
    <text evidence="11">Heterodimer of a large membrane-associated beta subunit and a small pyruvoyl-containing alpha subunit.</text>
</comment>
<dbReference type="InterPro" id="IPR003817">
    <property type="entry name" value="PS_Dcarbxylase"/>
</dbReference>
<evidence type="ECO:0000256" key="9">
    <source>
        <dbReference type="ARBA" id="ARBA00023264"/>
    </source>
</evidence>
<dbReference type="NCBIfam" id="TIGR00163">
    <property type="entry name" value="PS_decarb"/>
    <property type="match status" value="1"/>
</dbReference>
<feature type="site" description="Cleavage (non-hydrolytic); by autocatalysis" evidence="11">
    <location>
        <begin position="257"/>
        <end position="258"/>
    </location>
</feature>
<feature type="modified residue" description="Pyruvic acid (Ser); by autocatalysis" evidence="11">
    <location>
        <position position="258"/>
    </location>
</feature>
<keyword evidence="4 11" id="KW-0443">Lipid metabolism</keyword>
<sequence length="304" mass="34820">MDIYYIDRNTGKKEKEVVAGDRFLRWLHDRKSGATALELLIKRKWFSTLYGKMQDQPFSRKKIAKFVSDLSIDLTEADRKSIGDYRHFNDFFTRKLKKEARPICEALDAFASPADGRLLAYADIDQDKMIQVKGMNYTLKALFQDEDLAKGYHGGSCIVIRLNPSDYHRFHFPDGGIPHEYTAIKGQYYSVNPIALNRIAEVYCQNKRELTLFQSDEFGQIAYFEVGATCVGSIIQTYQPKQRVEKGDEKGYFKFGGSTVILLMEKGHIKIDEDIINNTNRGFETKVNMGEKIGGKANFLLTEI</sequence>
<dbReference type="EC" id="4.1.1.65" evidence="11"/>
<evidence type="ECO:0000256" key="8">
    <source>
        <dbReference type="ARBA" id="ARBA00023239"/>
    </source>
</evidence>
<dbReference type="InterPro" id="IPR033179">
    <property type="entry name" value="PSD_type2_pro"/>
</dbReference>
<evidence type="ECO:0000256" key="11">
    <source>
        <dbReference type="HAMAP-Rule" id="MF_00663"/>
    </source>
</evidence>
<dbReference type="STRING" id="293826.Amet_4198"/>
<evidence type="ECO:0000256" key="2">
    <source>
        <dbReference type="ARBA" id="ARBA00022516"/>
    </source>
</evidence>
<evidence type="ECO:0000256" key="7">
    <source>
        <dbReference type="ARBA" id="ARBA00023209"/>
    </source>
</evidence>
<dbReference type="OrthoDB" id="9802030at2"/>